<dbReference type="NCBIfam" id="TIGR01426">
    <property type="entry name" value="MGT"/>
    <property type="match status" value="1"/>
</dbReference>
<gene>
    <name evidence="5" type="ORF">A3844_28680</name>
</gene>
<dbReference type="Pfam" id="PF06722">
    <property type="entry name" value="EryCIII-like_C"/>
    <property type="match status" value="1"/>
</dbReference>
<sequence>MSNVLLIGFPLFGHMRPLLGLSRLLVQHGETVYFFGNENFREAIENSGALFLASEEEYSPSGSETAGTDKLSEFAGLLLELLQARERLVPVLNALISSSNIDYIIHDSFCSWGKMTARINRLPAVSSITTFGYNQDIYDKYPEQFIQNVLLMPTDSPNALFPKQGRAVQRMLKLMFAAMRDLTEESDDLIDLLVNKQELNFVYTSSLFQIHMDSFDSSFRFVGPLIKQTSFSDHTITEQADADKRLPLIYISFGTVFNHKPQFYAMCIEAFRDFNGRVVISTGNVELDLHTELPCHIELMPWVSQQELLRLTTLFITHGGFNSINEALFHDVPVIVIPRAVDQFLVAERVEQLGVGMKLELDTITPHSLASTAKEVLESEEIKSNCRLVGESLRLSGGLDEVWVQMKRFKQIHEIR</sequence>
<name>A0ABX3EF65_9BACL</name>
<evidence type="ECO:0000256" key="3">
    <source>
        <dbReference type="ARBA" id="ARBA00022679"/>
    </source>
</evidence>
<dbReference type="InterPro" id="IPR006326">
    <property type="entry name" value="UDPGT_MGT-like"/>
</dbReference>
<evidence type="ECO:0000313" key="5">
    <source>
        <dbReference type="EMBL" id="OKP79505.1"/>
    </source>
</evidence>
<keyword evidence="3" id="KW-0808">Transferase</keyword>
<keyword evidence="6" id="KW-1185">Reference proteome</keyword>
<dbReference type="PROSITE" id="PS00375">
    <property type="entry name" value="UDPGT"/>
    <property type="match status" value="1"/>
</dbReference>
<dbReference type="RefSeq" id="WP_074109328.1">
    <property type="nucleotide sequence ID" value="NZ_LVWI01000092.1"/>
</dbReference>
<dbReference type="InterPro" id="IPR035595">
    <property type="entry name" value="UDP_glycos_trans_CS"/>
</dbReference>
<feature type="domain" description="Erythromycin biosynthesis protein CIII-like C-terminal" evidence="4">
    <location>
        <begin position="268"/>
        <end position="386"/>
    </location>
</feature>
<dbReference type="InterPro" id="IPR002213">
    <property type="entry name" value="UDP_glucos_trans"/>
</dbReference>
<dbReference type="InterPro" id="IPR010610">
    <property type="entry name" value="EryCIII-like_C"/>
</dbReference>
<evidence type="ECO:0000256" key="2">
    <source>
        <dbReference type="ARBA" id="ARBA00022676"/>
    </source>
</evidence>
<accession>A0ABX3EF65</accession>
<dbReference type="PANTHER" id="PTHR48043">
    <property type="entry name" value="EG:EG0003.4 PROTEIN-RELATED"/>
    <property type="match status" value="1"/>
</dbReference>
<comment type="caution">
    <text evidence="5">The sequence shown here is derived from an EMBL/GenBank/DDBJ whole genome shotgun (WGS) entry which is preliminary data.</text>
</comment>
<reference evidence="5 6" key="1">
    <citation type="submission" date="2016-03" db="EMBL/GenBank/DDBJ databases">
        <authorList>
            <person name="Sant'Anna F.H."/>
            <person name="Ambrosini A."/>
            <person name="Souza R."/>
            <person name="Bach E."/>
            <person name="Fernandes G."/>
            <person name="Balsanelli E."/>
            <person name="Baura V.A."/>
            <person name="Souza E.M."/>
            <person name="Passaglia L."/>
        </authorList>
    </citation>
    <scope>NUCLEOTIDE SEQUENCE [LARGE SCALE GENOMIC DNA]</scope>
    <source>
        <strain evidence="5 6">P26E</strain>
    </source>
</reference>
<keyword evidence="2" id="KW-0328">Glycosyltransferase</keyword>
<dbReference type="Gene3D" id="3.40.50.2000">
    <property type="entry name" value="Glycogen Phosphorylase B"/>
    <property type="match status" value="2"/>
</dbReference>
<dbReference type="EMBL" id="LVWI01000092">
    <property type="protein sequence ID" value="OKP79505.1"/>
    <property type="molecule type" value="Genomic_DNA"/>
</dbReference>
<proteinExistence type="inferred from homology"/>
<dbReference type="PANTHER" id="PTHR48043:SF145">
    <property type="entry name" value="FI06409P-RELATED"/>
    <property type="match status" value="1"/>
</dbReference>
<dbReference type="Proteomes" id="UP000186058">
    <property type="component" value="Unassembled WGS sequence"/>
</dbReference>
<evidence type="ECO:0000259" key="4">
    <source>
        <dbReference type="Pfam" id="PF06722"/>
    </source>
</evidence>
<dbReference type="SUPFAM" id="SSF53756">
    <property type="entry name" value="UDP-Glycosyltransferase/glycogen phosphorylase"/>
    <property type="match status" value="1"/>
</dbReference>
<evidence type="ECO:0000313" key="6">
    <source>
        <dbReference type="Proteomes" id="UP000186058"/>
    </source>
</evidence>
<dbReference type="CDD" id="cd03784">
    <property type="entry name" value="GT1_Gtf-like"/>
    <property type="match status" value="1"/>
</dbReference>
<dbReference type="InterPro" id="IPR050271">
    <property type="entry name" value="UDP-glycosyltransferase"/>
</dbReference>
<evidence type="ECO:0000256" key="1">
    <source>
        <dbReference type="ARBA" id="ARBA00009995"/>
    </source>
</evidence>
<protein>
    <recommendedName>
        <fullName evidence="4">Erythromycin biosynthesis protein CIII-like C-terminal domain-containing protein</fullName>
    </recommendedName>
</protein>
<organism evidence="5 6">
    <name type="scientific">Paenibacillus helianthi</name>
    <dbReference type="NCBI Taxonomy" id="1349432"/>
    <lineage>
        <taxon>Bacteria</taxon>
        <taxon>Bacillati</taxon>
        <taxon>Bacillota</taxon>
        <taxon>Bacilli</taxon>
        <taxon>Bacillales</taxon>
        <taxon>Paenibacillaceae</taxon>
        <taxon>Paenibacillus</taxon>
    </lineage>
</organism>
<comment type="similarity">
    <text evidence="1">Belongs to the UDP-glycosyltransferase family.</text>
</comment>